<dbReference type="EMBL" id="CM042887">
    <property type="protein sequence ID" value="KAI4330317.1"/>
    <property type="molecule type" value="Genomic_DNA"/>
</dbReference>
<comment type="caution">
    <text evidence="1">The sequence shown here is derived from an EMBL/GenBank/DDBJ whole genome shotgun (WGS) entry which is preliminary data.</text>
</comment>
<evidence type="ECO:0000313" key="2">
    <source>
        <dbReference type="Proteomes" id="UP001057402"/>
    </source>
</evidence>
<evidence type="ECO:0000313" key="1">
    <source>
        <dbReference type="EMBL" id="KAI4330317.1"/>
    </source>
</evidence>
<gene>
    <name evidence="1" type="ORF">MLD38_028615</name>
</gene>
<name>A0ACB9N3B3_9MYRT</name>
<proteinExistence type="predicted"/>
<organism evidence="1 2">
    <name type="scientific">Melastoma candidum</name>
    <dbReference type="NCBI Taxonomy" id="119954"/>
    <lineage>
        <taxon>Eukaryota</taxon>
        <taxon>Viridiplantae</taxon>
        <taxon>Streptophyta</taxon>
        <taxon>Embryophyta</taxon>
        <taxon>Tracheophyta</taxon>
        <taxon>Spermatophyta</taxon>
        <taxon>Magnoliopsida</taxon>
        <taxon>eudicotyledons</taxon>
        <taxon>Gunneridae</taxon>
        <taxon>Pentapetalae</taxon>
        <taxon>rosids</taxon>
        <taxon>malvids</taxon>
        <taxon>Myrtales</taxon>
        <taxon>Melastomataceae</taxon>
        <taxon>Melastomatoideae</taxon>
        <taxon>Melastomateae</taxon>
        <taxon>Melastoma</taxon>
    </lineage>
</organism>
<accession>A0ACB9N3B3</accession>
<dbReference type="Proteomes" id="UP001057402">
    <property type="component" value="Chromosome 8"/>
</dbReference>
<keyword evidence="2" id="KW-1185">Reference proteome</keyword>
<sequence length="138" mass="15980">MKETANEEVELVGNWLEENKGRRLLRTKEEREEDFRDVMLNITEEGQPSRLDADIVIMYPFVGEYMENPPGQPSRADPDEFLPERFLTNHKHIEMKDQNLELILFGAGRRVNPGLTYLKATPLEVVLTPPLGPELYEI</sequence>
<reference evidence="2" key="1">
    <citation type="journal article" date="2023" name="Front. Plant Sci.">
        <title>Chromosomal-level genome assembly of Melastoma candidum provides insights into trichome evolution.</title>
        <authorList>
            <person name="Zhong Y."/>
            <person name="Wu W."/>
            <person name="Sun C."/>
            <person name="Zou P."/>
            <person name="Liu Y."/>
            <person name="Dai S."/>
            <person name="Zhou R."/>
        </authorList>
    </citation>
    <scope>NUCLEOTIDE SEQUENCE [LARGE SCALE GENOMIC DNA]</scope>
</reference>
<protein>
    <submittedName>
        <fullName evidence="1">Uncharacterized protein</fullName>
    </submittedName>
</protein>